<reference evidence="2 3" key="1">
    <citation type="submission" date="2019-06" db="EMBL/GenBank/DDBJ databases">
        <title>Sequencing the genomes of 1000 actinobacteria strains.</title>
        <authorList>
            <person name="Klenk H.-P."/>
        </authorList>
    </citation>
    <scope>NUCLEOTIDE SEQUENCE [LARGE SCALE GENOMIC DNA]</scope>
    <source>
        <strain evidence="2 3">DSM 12335</strain>
    </source>
</reference>
<feature type="domain" description="Cobalamin-independent methionine synthase MetE C-terminal/archaeal" evidence="1">
    <location>
        <begin position="13"/>
        <end position="336"/>
    </location>
</feature>
<dbReference type="RefSeq" id="WP_228393438.1">
    <property type="nucleotide sequence ID" value="NZ_BAAAIK010000001.1"/>
</dbReference>
<dbReference type="InterPro" id="IPR002629">
    <property type="entry name" value="Met_Synth_C/arc"/>
</dbReference>
<dbReference type="Gene3D" id="3.20.20.210">
    <property type="match status" value="1"/>
</dbReference>
<evidence type="ECO:0000313" key="3">
    <source>
        <dbReference type="Proteomes" id="UP000319516"/>
    </source>
</evidence>
<dbReference type="Proteomes" id="UP000319516">
    <property type="component" value="Unassembled WGS sequence"/>
</dbReference>
<dbReference type="AlphaFoldDB" id="A0A542YV33"/>
<protein>
    <submittedName>
        <fullName evidence="2">Cobalamin-independent methionine synthase catalytic subunit</fullName>
    </submittedName>
</protein>
<organism evidence="2 3">
    <name type="scientific">Ornithinicoccus hortensis</name>
    <dbReference type="NCBI Taxonomy" id="82346"/>
    <lineage>
        <taxon>Bacteria</taxon>
        <taxon>Bacillati</taxon>
        <taxon>Actinomycetota</taxon>
        <taxon>Actinomycetes</taxon>
        <taxon>Micrococcales</taxon>
        <taxon>Intrasporangiaceae</taxon>
        <taxon>Ornithinicoccus</taxon>
    </lineage>
</organism>
<dbReference type="GO" id="GO:0008270">
    <property type="term" value="F:zinc ion binding"/>
    <property type="evidence" value="ECO:0007669"/>
    <property type="project" value="InterPro"/>
</dbReference>
<dbReference type="EMBL" id="VFOP01000001">
    <property type="protein sequence ID" value="TQL51933.1"/>
    <property type="molecule type" value="Genomic_DNA"/>
</dbReference>
<evidence type="ECO:0000313" key="2">
    <source>
        <dbReference type="EMBL" id="TQL51933.1"/>
    </source>
</evidence>
<proteinExistence type="predicted"/>
<dbReference type="SUPFAM" id="SSF51726">
    <property type="entry name" value="UROD/MetE-like"/>
    <property type="match status" value="1"/>
</dbReference>
<dbReference type="GO" id="GO:0003871">
    <property type="term" value="F:5-methyltetrahydropteroyltriglutamate-homocysteine S-methyltransferase activity"/>
    <property type="evidence" value="ECO:0007669"/>
    <property type="project" value="InterPro"/>
</dbReference>
<dbReference type="Pfam" id="PF01717">
    <property type="entry name" value="Meth_synt_2"/>
    <property type="match status" value="1"/>
</dbReference>
<evidence type="ECO:0000259" key="1">
    <source>
        <dbReference type="Pfam" id="PF01717"/>
    </source>
</evidence>
<dbReference type="GO" id="GO:0009086">
    <property type="term" value="P:methionine biosynthetic process"/>
    <property type="evidence" value="ECO:0007669"/>
    <property type="project" value="InterPro"/>
</dbReference>
<dbReference type="InterPro" id="IPR038071">
    <property type="entry name" value="UROD/MetE-like_sf"/>
</dbReference>
<comment type="caution">
    <text evidence="2">The sequence shown here is derived from an EMBL/GenBank/DDBJ whole genome shotgun (WGS) entry which is preliminary data.</text>
</comment>
<sequence length="344" mass="36311">MAGDELSARVGVTGIGSWPGTDVGEALRAVRDLLGEVPPELVGLPYLPELPARGPGADMVGRSAGLLVGLAVDLQPQGWRLVDHPGLDAERTASLWRQDLDELAEAYDGWSGPLKLQVTGPWTLATGVWLPRGDRVLSDAGATRDLAESLGEGLREHLAWVQRLLPGAELVLQIDEPSLPTVLLGRVRSESGYRVLPAPEADRVEHTLRSVLETARDAGATSTVVHCCGDLPPLDLMRRTGADAVAVDLARLGDPGWDTVAEVVESGTRLWAGALPTTNRPPAYDRVVDRLASRWHRLGLPPQTLTRVTVTPACGLAGATPADARAITTASVDAARALAELAAG</sequence>
<name>A0A542YV33_9MICO</name>
<keyword evidence="3" id="KW-1185">Reference proteome</keyword>
<gene>
    <name evidence="2" type="ORF">FB467_3100</name>
</gene>
<accession>A0A542YV33</accession>